<dbReference type="Proteomes" id="UP000230233">
    <property type="component" value="Chromosome I"/>
</dbReference>
<evidence type="ECO:0000256" key="1">
    <source>
        <dbReference type="SAM" id="Phobius"/>
    </source>
</evidence>
<organism evidence="2 3">
    <name type="scientific">Caenorhabditis nigoni</name>
    <dbReference type="NCBI Taxonomy" id="1611254"/>
    <lineage>
        <taxon>Eukaryota</taxon>
        <taxon>Metazoa</taxon>
        <taxon>Ecdysozoa</taxon>
        <taxon>Nematoda</taxon>
        <taxon>Chromadorea</taxon>
        <taxon>Rhabditida</taxon>
        <taxon>Rhabditina</taxon>
        <taxon>Rhabditomorpha</taxon>
        <taxon>Rhabditoidea</taxon>
        <taxon>Rhabditidae</taxon>
        <taxon>Peloderinae</taxon>
        <taxon>Caenorhabditis</taxon>
    </lineage>
</organism>
<reference evidence="3" key="1">
    <citation type="submission" date="2017-10" db="EMBL/GenBank/DDBJ databases">
        <title>Rapid genome shrinkage in a self-fertile nematode reveals novel sperm competition proteins.</title>
        <authorList>
            <person name="Yin D."/>
            <person name="Schwarz E.M."/>
            <person name="Thomas C.G."/>
            <person name="Felde R.L."/>
            <person name="Korf I.F."/>
            <person name="Cutter A.D."/>
            <person name="Schartner C.M."/>
            <person name="Ralston E.J."/>
            <person name="Meyer B.J."/>
            <person name="Haag E.S."/>
        </authorList>
    </citation>
    <scope>NUCLEOTIDE SEQUENCE [LARGE SCALE GENOMIC DNA]</scope>
    <source>
        <strain evidence="3">JU1422</strain>
    </source>
</reference>
<dbReference type="EMBL" id="PDUG01000001">
    <property type="protein sequence ID" value="PIC54097.1"/>
    <property type="molecule type" value="Genomic_DNA"/>
</dbReference>
<proteinExistence type="predicted"/>
<dbReference type="AlphaFoldDB" id="A0A2G5VR39"/>
<comment type="caution">
    <text evidence="2">The sequence shown here is derived from an EMBL/GenBank/DDBJ whole genome shotgun (WGS) entry which is preliminary data.</text>
</comment>
<keyword evidence="1" id="KW-1133">Transmembrane helix</keyword>
<keyword evidence="1" id="KW-0812">Transmembrane</keyword>
<sequence length="81" mass="8886">MSNSKKSKKSGKVKVWTSKVYPVYPGQPLPDIPMGPTSSSGWNSLSKCDKTIIIMAIILSLIAFSIVAFIYVSHADNNRNQ</sequence>
<evidence type="ECO:0000313" key="3">
    <source>
        <dbReference type="Proteomes" id="UP000230233"/>
    </source>
</evidence>
<keyword evidence="3" id="KW-1185">Reference proteome</keyword>
<dbReference type="OrthoDB" id="10403479at2759"/>
<evidence type="ECO:0000313" key="2">
    <source>
        <dbReference type="EMBL" id="PIC54097.1"/>
    </source>
</evidence>
<feature type="transmembrane region" description="Helical" evidence="1">
    <location>
        <begin position="52"/>
        <end position="72"/>
    </location>
</feature>
<protein>
    <submittedName>
        <fullName evidence="2">Uncharacterized protein</fullName>
    </submittedName>
</protein>
<gene>
    <name evidence="2" type="primary">Cnig_chr_I.g3496</name>
    <name evidence="2" type="ORF">B9Z55_003496</name>
</gene>
<accession>A0A2G5VR39</accession>
<keyword evidence="1" id="KW-0472">Membrane</keyword>
<name>A0A2G5VR39_9PELO</name>